<name>K4BCF7_SOLLC</name>
<dbReference type="Proteomes" id="UP000004994">
    <property type="component" value="Chromosome 2"/>
</dbReference>
<dbReference type="Gramene" id="Solyc02g090060.1.1">
    <property type="protein sequence ID" value="Solyc02g090060.1.1"/>
    <property type="gene ID" value="Solyc02g090060.1"/>
</dbReference>
<keyword evidence="2" id="KW-1185">Reference proteome</keyword>
<reference evidence="1" key="1">
    <citation type="journal article" date="2012" name="Nature">
        <title>The tomato genome sequence provides insights into fleshy fruit evolution.</title>
        <authorList>
            <consortium name="Tomato Genome Consortium"/>
        </authorList>
    </citation>
    <scope>NUCLEOTIDE SEQUENCE [LARGE SCALE GENOMIC DNA]</scope>
    <source>
        <strain evidence="1">cv. Heinz 1706</strain>
    </source>
</reference>
<evidence type="ECO:0000313" key="1">
    <source>
        <dbReference type="EnsemblPlants" id="Solyc02g090060.1.1"/>
    </source>
</evidence>
<dbReference type="HOGENOM" id="CLU_3417697_0_0_1"/>
<dbReference type="EnsemblPlants" id="Solyc02g090060.1.1">
    <property type="protein sequence ID" value="Solyc02g090060.1.1"/>
    <property type="gene ID" value="Solyc02g090060.1"/>
</dbReference>
<evidence type="ECO:0000313" key="2">
    <source>
        <dbReference type="Proteomes" id="UP000004994"/>
    </source>
</evidence>
<protein>
    <submittedName>
        <fullName evidence="1">Uncharacterized protein</fullName>
    </submittedName>
</protein>
<organism evidence="1">
    <name type="scientific">Solanum lycopersicum</name>
    <name type="common">Tomato</name>
    <name type="synonym">Lycopersicon esculentum</name>
    <dbReference type="NCBI Taxonomy" id="4081"/>
    <lineage>
        <taxon>Eukaryota</taxon>
        <taxon>Viridiplantae</taxon>
        <taxon>Streptophyta</taxon>
        <taxon>Embryophyta</taxon>
        <taxon>Tracheophyta</taxon>
        <taxon>Spermatophyta</taxon>
        <taxon>Magnoliopsida</taxon>
        <taxon>eudicotyledons</taxon>
        <taxon>Gunneridae</taxon>
        <taxon>Pentapetalae</taxon>
        <taxon>asterids</taxon>
        <taxon>lamiids</taxon>
        <taxon>Solanales</taxon>
        <taxon>Solanaceae</taxon>
        <taxon>Solanoideae</taxon>
        <taxon>Solaneae</taxon>
        <taxon>Solanum</taxon>
        <taxon>Solanum subgen. Lycopersicon</taxon>
    </lineage>
</organism>
<dbReference type="PaxDb" id="4081-Solyc02g090060.1.1"/>
<sequence>MTYSICQGGTRWDVSKIHFPCKKPCL</sequence>
<proteinExistence type="predicted"/>
<accession>K4BCF7</accession>
<dbReference type="AlphaFoldDB" id="K4BCF7"/>
<dbReference type="InParanoid" id="K4BCF7"/>
<reference evidence="1" key="2">
    <citation type="submission" date="2015-06" db="UniProtKB">
        <authorList>
            <consortium name="EnsemblPlants"/>
        </authorList>
    </citation>
    <scope>IDENTIFICATION</scope>
    <source>
        <strain evidence="1">cv. Heinz 1706</strain>
    </source>
</reference>